<feature type="transmembrane region" description="Helical" evidence="1">
    <location>
        <begin position="7"/>
        <end position="30"/>
    </location>
</feature>
<dbReference type="SUPFAM" id="SSF55486">
    <property type="entry name" value="Metalloproteases ('zincins'), catalytic domain"/>
    <property type="match status" value="1"/>
</dbReference>
<protein>
    <recommendedName>
        <fullName evidence="4">Zinc-dependent peptidase</fullName>
    </recommendedName>
</protein>
<dbReference type="Gene3D" id="3.40.390.10">
    <property type="entry name" value="Collagenase (Catalytic Domain)"/>
    <property type="match status" value="1"/>
</dbReference>
<keyword evidence="1" id="KW-0472">Membrane</keyword>
<dbReference type="Proteomes" id="UP000615760">
    <property type="component" value="Unassembled WGS sequence"/>
</dbReference>
<dbReference type="PANTHER" id="PTHR30164:SF2">
    <property type="entry name" value="PROTEIN MTFA"/>
    <property type="match status" value="1"/>
</dbReference>
<dbReference type="Gene3D" id="1.10.472.150">
    <property type="entry name" value="Glucose-regulated metallo-peptidase M90, N-terminal domain"/>
    <property type="match status" value="1"/>
</dbReference>
<dbReference type="EMBL" id="BMJE01000002">
    <property type="protein sequence ID" value="GGB70877.1"/>
    <property type="molecule type" value="Genomic_DNA"/>
</dbReference>
<keyword evidence="3" id="KW-1185">Reference proteome</keyword>
<dbReference type="PANTHER" id="PTHR30164">
    <property type="entry name" value="MTFA PEPTIDASE"/>
    <property type="match status" value="1"/>
</dbReference>
<reference evidence="3" key="1">
    <citation type="journal article" date="2019" name="Int. J. Syst. Evol. Microbiol.">
        <title>The Global Catalogue of Microorganisms (GCM) 10K type strain sequencing project: providing services to taxonomists for standard genome sequencing and annotation.</title>
        <authorList>
            <consortium name="The Broad Institute Genomics Platform"/>
            <consortium name="The Broad Institute Genome Sequencing Center for Infectious Disease"/>
            <person name="Wu L."/>
            <person name="Ma J."/>
        </authorList>
    </citation>
    <scope>NUCLEOTIDE SEQUENCE [LARGE SCALE GENOMIC DNA]</scope>
    <source>
        <strain evidence="3">CGMCC 1.15461</strain>
    </source>
</reference>
<gene>
    <name evidence="2" type="ORF">GCM10007424_08590</name>
</gene>
<keyword evidence="1" id="KW-0812">Transmembrane</keyword>
<comment type="caution">
    <text evidence="2">The sequence shown here is derived from an EMBL/GenBank/DDBJ whole genome shotgun (WGS) entry which is preliminary data.</text>
</comment>
<dbReference type="InterPro" id="IPR010384">
    <property type="entry name" value="MtfA_fam"/>
</dbReference>
<name>A0ABQ1JJV7_9FLAO</name>
<evidence type="ECO:0008006" key="4">
    <source>
        <dbReference type="Google" id="ProtNLM"/>
    </source>
</evidence>
<dbReference type="RefSeq" id="WP_188620015.1">
    <property type="nucleotide sequence ID" value="NZ_BMJE01000002.1"/>
</dbReference>
<evidence type="ECO:0000256" key="1">
    <source>
        <dbReference type="SAM" id="Phobius"/>
    </source>
</evidence>
<evidence type="ECO:0000313" key="2">
    <source>
        <dbReference type="EMBL" id="GGB70877.1"/>
    </source>
</evidence>
<dbReference type="InterPro" id="IPR042252">
    <property type="entry name" value="MtfA_N"/>
</dbReference>
<proteinExistence type="predicted"/>
<dbReference type="InterPro" id="IPR024079">
    <property type="entry name" value="MetalloPept_cat_dom_sf"/>
</dbReference>
<keyword evidence="1" id="KW-1133">Transmembrane helix</keyword>
<dbReference type="CDD" id="cd20170">
    <property type="entry name" value="Peptidase_M90-like"/>
    <property type="match status" value="1"/>
</dbReference>
<dbReference type="Pfam" id="PF06167">
    <property type="entry name" value="Peptidase_M90"/>
    <property type="match status" value="1"/>
</dbReference>
<evidence type="ECO:0000313" key="3">
    <source>
        <dbReference type="Proteomes" id="UP000615760"/>
    </source>
</evidence>
<accession>A0ABQ1JJV7</accession>
<organism evidence="2 3">
    <name type="scientific">Flavobacterium suaedae</name>
    <dbReference type="NCBI Taxonomy" id="1767027"/>
    <lineage>
        <taxon>Bacteria</taxon>
        <taxon>Pseudomonadati</taxon>
        <taxon>Bacteroidota</taxon>
        <taxon>Flavobacteriia</taxon>
        <taxon>Flavobacteriales</taxon>
        <taxon>Flavobacteriaceae</taxon>
        <taxon>Flavobacterium</taxon>
    </lineage>
</organism>
<sequence>MADIISLIVILLVVALVGVGTLIFIFSALIEPTYILLFNKPLYVHLYPVTKKLISSQEFILKQNFPFYNRLSHRRKKYFRHRVASFINNYGFVGRDGLTVTEEMKVKIAGTAVMLTFGMRGYLPNIFSVIIVYPDVFMSVSGDYHKGEFNALAGAVVFSWKHFEEGLRYSNDNLNLGLHEFAHVLHTDAMRRRRVGTSSVIFHDAFTKVVDYANDSRNKQKLIDAGYFREYAFTNKYEFIAVLLEHFFETPQEFSRKFPTLYKHVKVMINFKEG</sequence>